<evidence type="ECO:0000256" key="3">
    <source>
        <dbReference type="ARBA" id="ARBA00023163"/>
    </source>
</evidence>
<evidence type="ECO:0000256" key="1">
    <source>
        <dbReference type="ARBA" id="ARBA00023015"/>
    </source>
</evidence>
<dbReference type="PROSITE" id="PS50987">
    <property type="entry name" value="HTH_ARSR_2"/>
    <property type="match status" value="1"/>
</dbReference>
<gene>
    <name evidence="5" type="ORF">JW984_15365</name>
</gene>
<reference evidence="5" key="1">
    <citation type="journal article" date="2021" name="Environ. Microbiol.">
        <title>Genomic characterization of three novel Desulfobacterota classes expand the metabolic and phylogenetic diversity of the phylum.</title>
        <authorList>
            <person name="Murphy C.L."/>
            <person name="Biggerstaff J."/>
            <person name="Eichhorn A."/>
            <person name="Ewing E."/>
            <person name="Shahan R."/>
            <person name="Soriano D."/>
            <person name="Stewart S."/>
            <person name="VanMol K."/>
            <person name="Walker R."/>
            <person name="Walters P."/>
            <person name="Elshahed M.S."/>
            <person name="Youssef N.H."/>
        </authorList>
    </citation>
    <scope>NUCLEOTIDE SEQUENCE</scope>
    <source>
        <strain evidence="5">Zod_Metabat.24</strain>
    </source>
</reference>
<dbReference type="EMBL" id="JAFGIX010000083">
    <property type="protein sequence ID" value="MBN1574575.1"/>
    <property type="molecule type" value="Genomic_DNA"/>
</dbReference>
<protein>
    <submittedName>
        <fullName evidence="5">Winged helix-turn-helix transcriptional regulator</fullName>
    </submittedName>
</protein>
<dbReference type="Pfam" id="PF01022">
    <property type="entry name" value="HTH_5"/>
    <property type="match status" value="1"/>
</dbReference>
<proteinExistence type="predicted"/>
<keyword evidence="2" id="KW-0238">DNA-binding</keyword>
<comment type="caution">
    <text evidence="5">The sequence shown here is derived from an EMBL/GenBank/DDBJ whole genome shotgun (WGS) entry which is preliminary data.</text>
</comment>
<dbReference type="GO" id="GO:0003677">
    <property type="term" value="F:DNA binding"/>
    <property type="evidence" value="ECO:0007669"/>
    <property type="project" value="UniProtKB-KW"/>
</dbReference>
<sequence length="137" mass="15394">MRTFMAETFKAFGVESRIKIIELLKEKGPMGVNELSETLGITPSAVSQHLKVLKFTGLVKNQRQGCCVPYEVNIDALDNCREMISKVCSCKMNCMGMAKETGADRIDRLRRYEGELLRELEEVRSEIADTEGTKGEV</sequence>
<dbReference type="InterPro" id="IPR051081">
    <property type="entry name" value="HTH_MetalResp_TranReg"/>
</dbReference>
<dbReference type="SUPFAM" id="SSF46785">
    <property type="entry name" value="Winged helix' DNA-binding domain"/>
    <property type="match status" value="1"/>
</dbReference>
<dbReference type="Gene3D" id="1.10.10.10">
    <property type="entry name" value="Winged helix-like DNA-binding domain superfamily/Winged helix DNA-binding domain"/>
    <property type="match status" value="1"/>
</dbReference>
<evidence type="ECO:0000259" key="4">
    <source>
        <dbReference type="PROSITE" id="PS50987"/>
    </source>
</evidence>
<dbReference type="InterPro" id="IPR001845">
    <property type="entry name" value="HTH_ArsR_DNA-bd_dom"/>
</dbReference>
<dbReference type="AlphaFoldDB" id="A0A9D8KIX7"/>
<dbReference type="Proteomes" id="UP000809273">
    <property type="component" value="Unassembled WGS sequence"/>
</dbReference>
<reference evidence="5" key="2">
    <citation type="submission" date="2021-01" db="EMBL/GenBank/DDBJ databases">
        <authorList>
            <person name="Hahn C.R."/>
            <person name="Youssef N.H."/>
            <person name="Elshahed M."/>
        </authorList>
    </citation>
    <scope>NUCLEOTIDE SEQUENCE</scope>
    <source>
        <strain evidence="5">Zod_Metabat.24</strain>
    </source>
</reference>
<keyword evidence="3" id="KW-0804">Transcription</keyword>
<keyword evidence="1" id="KW-0805">Transcription regulation</keyword>
<dbReference type="CDD" id="cd00090">
    <property type="entry name" value="HTH_ARSR"/>
    <property type="match status" value="1"/>
</dbReference>
<dbReference type="SMART" id="SM00418">
    <property type="entry name" value="HTH_ARSR"/>
    <property type="match status" value="1"/>
</dbReference>
<evidence type="ECO:0000256" key="2">
    <source>
        <dbReference type="ARBA" id="ARBA00023125"/>
    </source>
</evidence>
<dbReference type="InterPro" id="IPR011991">
    <property type="entry name" value="ArsR-like_HTH"/>
</dbReference>
<feature type="domain" description="HTH arsR-type" evidence="4">
    <location>
        <begin position="1"/>
        <end position="95"/>
    </location>
</feature>
<dbReference type="PANTHER" id="PTHR33154:SF33">
    <property type="entry name" value="TRANSCRIPTIONAL REPRESSOR SDPR"/>
    <property type="match status" value="1"/>
</dbReference>
<dbReference type="InterPro" id="IPR036390">
    <property type="entry name" value="WH_DNA-bd_sf"/>
</dbReference>
<dbReference type="PANTHER" id="PTHR33154">
    <property type="entry name" value="TRANSCRIPTIONAL REGULATOR, ARSR FAMILY"/>
    <property type="match status" value="1"/>
</dbReference>
<dbReference type="NCBIfam" id="NF033788">
    <property type="entry name" value="HTH_metalloreg"/>
    <property type="match status" value="1"/>
</dbReference>
<evidence type="ECO:0000313" key="5">
    <source>
        <dbReference type="EMBL" id="MBN1574575.1"/>
    </source>
</evidence>
<organism evidence="5 6">
    <name type="scientific">Candidatus Zymogenus saltonus</name>
    <dbReference type="NCBI Taxonomy" id="2844893"/>
    <lineage>
        <taxon>Bacteria</taxon>
        <taxon>Deltaproteobacteria</taxon>
        <taxon>Candidatus Zymogenia</taxon>
        <taxon>Candidatus Zymogeniales</taxon>
        <taxon>Candidatus Zymogenaceae</taxon>
        <taxon>Candidatus Zymogenus</taxon>
    </lineage>
</organism>
<name>A0A9D8KIX7_9DELT</name>
<evidence type="ECO:0000313" key="6">
    <source>
        <dbReference type="Proteomes" id="UP000809273"/>
    </source>
</evidence>
<accession>A0A9D8KIX7</accession>
<dbReference type="InterPro" id="IPR036388">
    <property type="entry name" value="WH-like_DNA-bd_sf"/>
</dbReference>
<dbReference type="GO" id="GO:0003700">
    <property type="term" value="F:DNA-binding transcription factor activity"/>
    <property type="evidence" value="ECO:0007669"/>
    <property type="project" value="InterPro"/>
</dbReference>
<dbReference type="PRINTS" id="PR00778">
    <property type="entry name" value="HTHARSR"/>
</dbReference>